<protein>
    <recommendedName>
        <fullName evidence="4">Transmembrane protein</fullName>
    </recommendedName>
</protein>
<organism evidence="2 3">
    <name type="scientific">Paramecium sonneborni</name>
    <dbReference type="NCBI Taxonomy" id="65129"/>
    <lineage>
        <taxon>Eukaryota</taxon>
        <taxon>Sar</taxon>
        <taxon>Alveolata</taxon>
        <taxon>Ciliophora</taxon>
        <taxon>Intramacronucleata</taxon>
        <taxon>Oligohymenophorea</taxon>
        <taxon>Peniculida</taxon>
        <taxon>Parameciidae</taxon>
        <taxon>Paramecium</taxon>
    </lineage>
</organism>
<name>A0A8S1LJG9_9CILI</name>
<comment type="caution">
    <text evidence="2">The sequence shown here is derived from an EMBL/GenBank/DDBJ whole genome shotgun (WGS) entry which is preliminary data.</text>
</comment>
<proteinExistence type="predicted"/>
<dbReference type="Proteomes" id="UP000692954">
    <property type="component" value="Unassembled WGS sequence"/>
</dbReference>
<evidence type="ECO:0000256" key="1">
    <source>
        <dbReference type="SAM" id="Phobius"/>
    </source>
</evidence>
<keyword evidence="1" id="KW-0472">Membrane</keyword>
<reference evidence="2" key="1">
    <citation type="submission" date="2021-01" db="EMBL/GenBank/DDBJ databases">
        <authorList>
            <consortium name="Genoscope - CEA"/>
            <person name="William W."/>
        </authorList>
    </citation>
    <scope>NUCLEOTIDE SEQUENCE</scope>
</reference>
<keyword evidence="1" id="KW-0812">Transmembrane</keyword>
<evidence type="ECO:0008006" key="4">
    <source>
        <dbReference type="Google" id="ProtNLM"/>
    </source>
</evidence>
<feature type="transmembrane region" description="Helical" evidence="1">
    <location>
        <begin position="25"/>
        <end position="51"/>
    </location>
</feature>
<accession>A0A8S1LJG9</accession>
<gene>
    <name evidence="2" type="ORF">PSON_ATCC_30995.1.T0210235</name>
</gene>
<dbReference type="AlphaFoldDB" id="A0A8S1LJG9"/>
<dbReference type="EMBL" id="CAJJDN010000021">
    <property type="protein sequence ID" value="CAD8066252.1"/>
    <property type="molecule type" value="Genomic_DNA"/>
</dbReference>
<sequence length="173" mass="20798">MQNLNRRFYYNYHDKLIKNGKLELILAQFICCYLFSIIMLNLFKLILYVLIKPQLITFNKKSNRDLVYSLKLILKQKLYQYMSILNNQSIFYIFEGWVLEFGTFHCLLKKKDLKEISIRDGIKLIHLDFLVEGKLRNYNVLFFMSLSNQRITQLNIFAQKNIIFLKNAQLDGY</sequence>
<keyword evidence="1" id="KW-1133">Transmembrane helix</keyword>
<evidence type="ECO:0000313" key="2">
    <source>
        <dbReference type="EMBL" id="CAD8066252.1"/>
    </source>
</evidence>
<keyword evidence="3" id="KW-1185">Reference proteome</keyword>
<evidence type="ECO:0000313" key="3">
    <source>
        <dbReference type="Proteomes" id="UP000692954"/>
    </source>
</evidence>